<dbReference type="InterPro" id="IPR000551">
    <property type="entry name" value="MerR-type_HTH_dom"/>
</dbReference>
<keyword evidence="7" id="KW-1185">Reference proteome</keyword>
<evidence type="ECO:0000256" key="3">
    <source>
        <dbReference type="ARBA" id="ARBA00023125"/>
    </source>
</evidence>
<dbReference type="RefSeq" id="WP_133606837.1">
    <property type="nucleotide sequence ID" value="NZ_SNXW01000002.1"/>
</dbReference>
<feature type="domain" description="HTH merR-type" evidence="5">
    <location>
        <begin position="14"/>
        <end position="80"/>
    </location>
</feature>
<dbReference type="GO" id="GO:0003700">
    <property type="term" value="F:DNA-binding transcription factor activity"/>
    <property type="evidence" value="ECO:0007669"/>
    <property type="project" value="InterPro"/>
</dbReference>
<accession>A0A4R6RHA2</accession>
<protein>
    <submittedName>
        <fullName evidence="6">MerR-like DNA binding protein</fullName>
    </submittedName>
</protein>
<dbReference type="PROSITE" id="PS50937">
    <property type="entry name" value="HTH_MERR_2"/>
    <property type="match status" value="1"/>
</dbReference>
<gene>
    <name evidence="6" type="ORF">EV672_102201</name>
</gene>
<evidence type="ECO:0000256" key="1">
    <source>
        <dbReference type="ARBA" id="ARBA00022491"/>
    </source>
</evidence>
<dbReference type="SUPFAM" id="SSF46955">
    <property type="entry name" value="Putative DNA-binding domain"/>
    <property type="match status" value="1"/>
</dbReference>
<evidence type="ECO:0000256" key="4">
    <source>
        <dbReference type="ARBA" id="ARBA00023163"/>
    </source>
</evidence>
<dbReference type="GO" id="GO:0003677">
    <property type="term" value="F:DNA binding"/>
    <property type="evidence" value="ECO:0007669"/>
    <property type="project" value="UniProtKB-KW"/>
</dbReference>
<evidence type="ECO:0000259" key="5">
    <source>
        <dbReference type="PROSITE" id="PS50937"/>
    </source>
</evidence>
<dbReference type="PANTHER" id="PTHR30204">
    <property type="entry name" value="REDOX-CYCLING DRUG-SENSING TRANSCRIPTIONAL ACTIVATOR SOXR"/>
    <property type="match status" value="1"/>
</dbReference>
<keyword evidence="1" id="KW-0678">Repressor</keyword>
<reference evidence="6 7" key="1">
    <citation type="submission" date="2019-03" db="EMBL/GenBank/DDBJ databases">
        <title>Genomic Encyclopedia of Type Strains, Phase IV (KMG-IV): sequencing the most valuable type-strain genomes for metagenomic binning, comparative biology and taxonomic classification.</title>
        <authorList>
            <person name="Goeker M."/>
        </authorList>
    </citation>
    <scope>NUCLEOTIDE SEQUENCE [LARGE SCALE GENOMIC DNA]</scope>
    <source>
        <strain evidence="6 7">DSM 11901</strain>
    </source>
</reference>
<dbReference type="PANTHER" id="PTHR30204:SF69">
    <property type="entry name" value="MERR-FAMILY TRANSCRIPTIONAL REGULATOR"/>
    <property type="match status" value="1"/>
</dbReference>
<name>A0A4R6RHA2_9BURK</name>
<dbReference type="AlphaFoldDB" id="A0A4R6RHA2"/>
<dbReference type="InterPro" id="IPR047057">
    <property type="entry name" value="MerR_fam"/>
</dbReference>
<proteinExistence type="predicted"/>
<dbReference type="Proteomes" id="UP000294593">
    <property type="component" value="Unassembled WGS sequence"/>
</dbReference>
<dbReference type="EMBL" id="SNXW01000002">
    <property type="protein sequence ID" value="TDP85851.1"/>
    <property type="molecule type" value="Genomic_DNA"/>
</dbReference>
<organism evidence="6 7">
    <name type="scientific">Aquabacterium commune</name>
    <dbReference type="NCBI Taxonomy" id="70586"/>
    <lineage>
        <taxon>Bacteria</taxon>
        <taxon>Pseudomonadati</taxon>
        <taxon>Pseudomonadota</taxon>
        <taxon>Betaproteobacteria</taxon>
        <taxon>Burkholderiales</taxon>
        <taxon>Aquabacterium</taxon>
    </lineage>
</organism>
<dbReference type="OrthoDB" id="9800334at2"/>
<sequence length="345" mass="37058">MIDSTDPVDAGMPRYRSSAAARMVNIPVATLRVWERRYNVVGPTQAPSGHRLYSSQDVRRLVLIKQLVNKGHAIGMLARVETPRLQDLVNEAEQTESVLARGIPLPAGAPARASSASGSPVVRLLLVGTGASARWGDALRGIEGLQVVGSVDDSAVSELALQQVQADMVLADLGAVHMESVDWLSRMVRTVGARQMIVIYGFANTQVQEALRARAAVLRRSPLAPDEFRQTVLETVRGWRSVSQALLSLPDPAPAPRFDTSDLVALTAAMPKVACECPKHMAELITMLGQFEAYSADCESRQPADVALHAYLYRVAGHARALMEEALATVAQAEGVTVPGRKVAA</sequence>
<keyword evidence="4" id="KW-0804">Transcription</keyword>
<comment type="caution">
    <text evidence="6">The sequence shown here is derived from an EMBL/GenBank/DDBJ whole genome shotgun (WGS) entry which is preliminary data.</text>
</comment>
<dbReference type="CDD" id="cd01104">
    <property type="entry name" value="HTH_MlrA-CarA"/>
    <property type="match status" value="1"/>
</dbReference>
<dbReference type="Gene3D" id="1.10.1660.10">
    <property type="match status" value="1"/>
</dbReference>
<dbReference type="InterPro" id="IPR009061">
    <property type="entry name" value="DNA-bd_dom_put_sf"/>
</dbReference>
<dbReference type="SMART" id="SM00422">
    <property type="entry name" value="HTH_MERR"/>
    <property type="match status" value="1"/>
</dbReference>
<evidence type="ECO:0000256" key="2">
    <source>
        <dbReference type="ARBA" id="ARBA00023015"/>
    </source>
</evidence>
<keyword evidence="3" id="KW-0238">DNA-binding</keyword>
<dbReference type="Pfam" id="PF13411">
    <property type="entry name" value="MerR_1"/>
    <property type="match status" value="1"/>
</dbReference>
<keyword evidence="2" id="KW-0805">Transcription regulation</keyword>
<evidence type="ECO:0000313" key="7">
    <source>
        <dbReference type="Proteomes" id="UP000294593"/>
    </source>
</evidence>
<evidence type="ECO:0000313" key="6">
    <source>
        <dbReference type="EMBL" id="TDP85851.1"/>
    </source>
</evidence>